<reference evidence="1 4" key="1">
    <citation type="submission" date="2019-10" db="EMBL/GenBank/DDBJ databases">
        <title>Comparative genomics of sulfur disproportionating microorganisms.</title>
        <authorList>
            <person name="Ward L.M."/>
            <person name="Bertran E."/>
            <person name="Johnston D."/>
        </authorList>
    </citation>
    <scope>NUCLEOTIDE SEQUENCE [LARGE SCALE GENOMIC DNA]</scope>
    <source>
        <strain evidence="1 4">DSM 3772</strain>
    </source>
</reference>
<organism evidence="2 3">
    <name type="scientific">Acidianus ambivalens</name>
    <name type="common">Desulfurolobus ambivalens</name>
    <dbReference type="NCBI Taxonomy" id="2283"/>
    <lineage>
        <taxon>Archaea</taxon>
        <taxon>Thermoproteota</taxon>
        <taxon>Thermoprotei</taxon>
        <taxon>Sulfolobales</taxon>
        <taxon>Sulfolobaceae</taxon>
        <taxon>Acidianus</taxon>
    </lineage>
</organism>
<dbReference type="EMBL" id="CP045482">
    <property type="protein sequence ID" value="QGR21084.1"/>
    <property type="molecule type" value="Genomic_DNA"/>
</dbReference>
<evidence type="ECO:0000313" key="3">
    <source>
        <dbReference type="Proteomes" id="UP000426328"/>
    </source>
</evidence>
<evidence type="ECO:0000313" key="2">
    <source>
        <dbReference type="EMBL" id="QGR21084.1"/>
    </source>
</evidence>
<dbReference type="KEGG" id="aamb:D1866_02890"/>
<dbReference type="Proteomes" id="UP000474054">
    <property type="component" value="Unassembled WGS sequence"/>
</dbReference>
<evidence type="ECO:0000313" key="1">
    <source>
        <dbReference type="EMBL" id="MQL56449.1"/>
    </source>
</evidence>
<evidence type="ECO:0000313" key="4">
    <source>
        <dbReference type="Proteomes" id="UP000474054"/>
    </source>
</evidence>
<keyword evidence="3" id="KW-1185">Reference proteome</keyword>
<sequence length="81" mass="9030">MLIHAGLNTHSNRISTKELKEDGKDSSIVRKIQSVAACSTMQLSRRAPCSCKGVLQICGYHFPFALVKRLLQYAKIFLGIH</sequence>
<accession>A0A650CTA4</accession>
<gene>
    <name evidence="2" type="ORF">D1866_02890</name>
    <name evidence="1" type="ORF">GFB69_12235</name>
</gene>
<name>A0A650CTA4_ACIAM</name>
<proteinExistence type="predicted"/>
<dbReference type="Proteomes" id="UP000426328">
    <property type="component" value="Chromosome"/>
</dbReference>
<reference evidence="2 3" key="2">
    <citation type="submission" date="2019-10" db="EMBL/GenBank/DDBJ databases">
        <title>Genome Sequences from Six Type Strain Members of the Archaeal Family Sulfolobaceae: Acidianus ambivalens, Acidianus infernus, Metallosphaera prunae, Stygiolobus azoricus, Sulfolobus metallicus, and Sulfurisphaera ohwakuensis.</title>
        <authorList>
            <person name="Counts J.A."/>
            <person name="Kelly R.M."/>
        </authorList>
    </citation>
    <scope>NUCLEOTIDE SEQUENCE [LARGE SCALE GENOMIC DNA]</scope>
    <source>
        <strain evidence="2 3">LEI 10</strain>
    </source>
</reference>
<protein>
    <submittedName>
        <fullName evidence="2">Uncharacterized protein</fullName>
    </submittedName>
</protein>
<dbReference type="EMBL" id="WHYS01000004">
    <property type="protein sequence ID" value="MQL56449.1"/>
    <property type="molecule type" value="Genomic_DNA"/>
</dbReference>
<dbReference type="AlphaFoldDB" id="A0A650CTA4"/>